<feature type="compositionally biased region" description="Low complexity" evidence="1">
    <location>
        <begin position="201"/>
        <end position="210"/>
    </location>
</feature>
<accession>A0A0D7B6F1</accession>
<reference evidence="2 3" key="1">
    <citation type="journal article" date="2015" name="Fungal Genet. Biol.">
        <title>Evolution of novel wood decay mechanisms in Agaricales revealed by the genome sequences of Fistulina hepatica and Cylindrobasidium torrendii.</title>
        <authorList>
            <person name="Floudas D."/>
            <person name="Held B.W."/>
            <person name="Riley R."/>
            <person name="Nagy L.G."/>
            <person name="Koehler G."/>
            <person name="Ransdell A.S."/>
            <person name="Younus H."/>
            <person name="Chow J."/>
            <person name="Chiniquy J."/>
            <person name="Lipzen A."/>
            <person name="Tritt A."/>
            <person name="Sun H."/>
            <person name="Haridas S."/>
            <person name="LaButti K."/>
            <person name="Ohm R.A."/>
            <person name="Kues U."/>
            <person name="Blanchette R.A."/>
            <person name="Grigoriev I.V."/>
            <person name="Minto R.E."/>
            <person name="Hibbett D.S."/>
        </authorList>
    </citation>
    <scope>NUCLEOTIDE SEQUENCE [LARGE SCALE GENOMIC DNA]</scope>
    <source>
        <strain evidence="2 3">FP15055 ss-10</strain>
    </source>
</reference>
<feature type="compositionally biased region" description="Polar residues" evidence="1">
    <location>
        <begin position="218"/>
        <end position="230"/>
    </location>
</feature>
<proteinExistence type="predicted"/>
<evidence type="ECO:0000313" key="2">
    <source>
        <dbReference type="EMBL" id="KIY66087.1"/>
    </source>
</evidence>
<dbReference type="AlphaFoldDB" id="A0A0D7B6F1"/>
<feature type="compositionally biased region" description="Pro residues" evidence="1">
    <location>
        <begin position="259"/>
        <end position="270"/>
    </location>
</feature>
<feature type="region of interest" description="Disordered" evidence="1">
    <location>
        <begin position="171"/>
        <end position="273"/>
    </location>
</feature>
<protein>
    <submittedName>
        <fullName evidence="2">Uncharacterized protein</fullName>
    </submittedName>
</protein>
<sequence length="295" mass="32015">MKRPLGTTSDHPSVTQPLIFEPLRAGYNCFFHPLTHYNQRIFRLQSQAFSPFLRTDTPLSYCDCERVLDEREDSSHQTHTHESLLCLYYQTPTTMNATYSAFFSSGLLAPPRLDMSSLPITPSSPSPSPSLADDQNAAAVYANPSLSASSTSITSNASASSNSTMGLCKDTVYKDIPPTPRAVRRRRSSLSLNPSVAALKSPSSRSRSGSLNAAPAPTYTSVFSNAGNKGNRSRAGSVGNVLRPGHVRRLTGKGLRGAPPMPAPSAPLPDVPEKYKQNVQKRTPLMEMDVDTKEN</sequence>
<name>A0A0D7B6F1_9AGAR</name>
<evidence type="ECO:0000256" key="1">
    <source>
        <dbReference type="SAM" id="MobiDB-lite"/>
    </source>
</evidence>
<organism evidence="2 3">
    <name type="scientific">Cylindrobasidium torrendii FP15055 ss-10</name>
    <dbReference type="NCBI Taxonomy" id="1314674"/>
    <lineage>
        <taxon>Eukaryota</taxon>
        <taxon>Fungi</taxon>
        <taxon>Dikarya</taxon>
        <taxon>Basidiomycota</taxon>
        <taxon>Agaricomycotina</taxon>
        <taxon>Agaricomycetes</taxon>
        <taxon>Agaricomycetidae</taxon>
        <taxon>Agaricales</taxon>
        <taxon>Marasmiineae</taxon>
        <taxon>Physalacriaceae</taxon>
        <taxon>Cylindrobasidium</taxon>
    </lineage>
</organism>
<dbReference type="EMBL" id="KN880566">
    <property type="protein sequence ID" value="KIY66087.1"/>
    <property type="molecule type" value="Genomic_DNA"/>
</dbReference>
<evidence type="ECO:0000313" key="3">
    <source>
        <dbReference type="Proteomes" id="UP000054007"/>
    </source>
</evidence>
<dbReference type="Proteomes" id="UP000054007">
    <property type="component" value="Unassembled WGS sequence"/>
</dbReference>
<keyword evidence="3" id="KW-1185">Reference proteome</keyword>
<gene>
    <name evidence="2" type="ORF">CYLTODRAFT_43484</name>
</gene>